<evidence type="ECO:0000256" key="1">
    <source>
        <dbReference type="ARBA" id="ARBA00023125"/>
    </source>
</evidence>
<organism evidence="4 5">
    <name type="scientific">Aliikangiella coralliicola</name>
    <dbReference type="NCBI Taxonomy" id="2592383"/>
    <lineage>
        <taxon>Bacteria</taxon>
        <taxon>Pseudomonadati</taxon>
        <taxon>Pseudomonadota</taxon>
        <taxon>Gammaproteobacteria</taxon>
        <taxon>Oceanospirillales</taxon>
        <taxon>Pleioneaceae</taxon>
        <taxon>Aliikangiella</taxon>
    </lineage>
</organism>
<dbReference type="InterPro" id="IPR001647">
    <property type="entry name" value="HTH_TetR"/>
</dbReference>
<dbReference type="GO" id="GO:0003700">
    <property type="term" value="F:DNA-binding transcription factor activity"/>
    <property type="evidence" value="ECO:0007669"/>
    <property type="project" value="TreeGrafter"/>
</dbReference>
<evidence type="ECO:0000313" key="4">
    <source>
        <dbReference type="EMBL" id="TQV85050.1"/>
    </source>
</evidence>
<dbReference type="Gene3D" id="1.10.357.10">
    <property type="entry name" value="Tetracycline Repressor, domain 2"/>
    <property type="match status" value="1"/>
</dbReference>
<accession>A0A545U6E8</accession>
<dbReference type="PANTHER" id="PTHR30055">
    <property type="entry name" value="HTH-TYPE TRANSCRIPTIONAL REGULATOR RUTR"/>
    <property type="match status" value="1"/>
</dbReference>
<dbReference type="EMBL" id="VIKS01000013">
    <property type="protein sequence ID" value="TQV85050.1"/>
    <property type="molecule type" value="Genomic_DNA"/>
</dbReference>
<dbReference type="PANTHER" id="PTHR30055:SF226">
    <property type="entry name" value="HTH-TYPE TRANSCRIPTIONAL REGULATOR PKSA"/>
    <property type="match status" value="1"/>
</dbReference>
<dbReference type="Proteomes" id="UP000315439">
    <property type="component" value="Unassembled WGS sequence"/>
</dbReference>
<dbReference type="InterPro" id="IPR009057">
    <property type="entry name" value="Homeodomain-like_sf"/>
</dbReference>
<name>A0A545U6E8_9GAMM</name>
<dbReference type="OrthoDB" id="8982136at2"/>
<dbReference type="GO" id="GO:0000976">
    <property type="term" value="F:transcription cis-regulatory region binding"/>
    <property type="evidence" value="ECO:0007669"/>
    <property type="project" value="TreeGrafter"/>
</dbReference>
<gene>
    <name evidence="4" type="ORF">FLL46_21930</name>
</gene>
<comment type="caution">
    <text evidence="4">The sequence shown here is derived from an EMBL/GenBank/DDBJ whole genome shotgun (WGS) entry which is preliminary data.</text>
</comment>
<proteinExistence type="predicted"/>
<feature type="DNA-binding region" description="H-T-H motif" evidence="2">
    <location>
        <begin position="69"/>
        <end position="88"/>
    </location>
</feature>
<keyword evidence="1 2" id="KW-0238">DNA-binding</keyword>
<evidence type="ECO:0000259" key="3">
    <source>
        <dbReference type="PROSITE" id="PS50977"/>
    </source>
</evidence>
<keyword evidence="5" id="KW-1185">Reference proteome</keyword>
<dbReference type="InterPro" id="IPR050109">
    <property type="entry name" value="HTH-type_TetR-like_transc_reg"/>
</dbReference>
<protein>
    <submittedName>
        <fullName evidence="4">TetR family transcriptional regulator</fullName>
    </submittedName>
</protein>
<evidence type="ECO:0000256" key="2">
    <source>
        <dbReference type="PROSITE-ProRule" id="PRU00335"/>
    </source>
</evidence>
<dbReference type="PROSITE" id="PS50977">
    <property type="entry name" value="HTH_TETR_2"/>
    <property type="match status" value="1"/>
</dbReference>
<dbReference type="AlphaFoldDB" id="A0A545U6E8"/>
<dbReference type="SUPFAM" id="SSF46689">
    <property type="entry name" value="Homeodomain-like"/>
    <property type="match status" value="1"/>
</dbReference>
<dbReference type="RefSeq" id="WP_142933736.1">
    <property type="nucleotide sequence ID" value="NZ_ML660169.1"/>
</dbReference>
<feature type="domain" description="HTH tetR-type" evidence="3">
    <location>
        <begin position="46"/>
        <end position="106"/>
    </location>
</feature>
<sequence length="244" mass="27979">MNSITYWFYGLVAHQHLNNLMEKIHPILNSIQASYRGRIPTRADGKKRREKILKAVRDIIVEHGVQGVKHRAIAEMADVPLAATTYYFPDIHALLHDAFLDFCERNINQLQSLETAGRELFDSFASLSELADGDYQVIRERLTDMILRHISVQVKNKDDRMIERAFRNESLRNPELAQLVNDMELQQLNAIAQFFQALGSNDPDSDSRELIAIILYLEHSLLAGFVSESQALQTLQRTFTRLVS</sequence>
<evidence type="ECO:0000313" key="5">
    <source>
        <dbReference type="Proteomes" id="UP000315439"/>
    </source>
</evidence>
<reference evidence="4 5" key="1">
    <citation type="submission" date="2019-07" db="EMBL/GenBank/DDBJ databases">
        <title>Draft genome for Aliikangiella sp. M105.</title>
        <authorList>
            <person name="Wang G."/>
        </authorList>
    </citation>
    <scope>NUCLEOTIDE SEQUENCE [LARGE SCALE GENOMIC DNA]</scope>
    <source>
        <strain evidence="4 5">M105</strain>
    </source>
</reference>